<dbReference type="Proteomes" id="UP000245207">
    <property type="component" value="Unassembled WGS sequence"/>
</dbReference>
<dbReference type="OrthoDB" id="1747743at2759"/>
<reference evidence="2 3" key="1">
    <citation type="journal article" date="2018" name="Mol. Plant">
        <title>The genome of Artemisia annua provides insight into the evolution of Asteraceae family and artemisinin biosynthesis.</title>
        <authorList>
            <person name="Shen Q."/>
            <person name="Zhang L."/>
            <person name="Liao Z."/>
            <person name="Wang S."/>
            <person name="Yan T."/>
            <person name="Shi P."/>
            <person name="Liu M."/>
            <person name="Fu X."/>
            <person name="Pan Q."/>
            <person name="Wang Y."/>
            <person name="Lv Z."/>
            <person name="Lu X."/>
            <person name="Zhang F."/>
            <person name="Jiang W."/>
            <person name="Ma Y."/>
            <person name="Chen M."/>
            <person name="Hao X."/>
            <person name="Li L."/>
            <person name="Tang Y."/>
            <person name="Lv G."/>
            <person name="Zhou Y."/>
            <person name="Sun X."/>
            <person name="Brodelius P.E."/>
            <person name="Rose J.K.C."/>
            <person name="Tang K."/>
        </authorList>
    </citation>
    <scope>NUCLEOTIDE SEQUENCE [LARGE SCALE GENOMIC DNA]</scope>
    <source>
        <strain evidence="3">cv. Huhao1</strain>
        <tissue evidence="2">Leaf</tissue>
    </source>
</reference>
<evidence type="ECO:0000256" key="1">
    <source>
        <dbReference type="SAM" id="MobiDB-lite"/>
    </source>
</evidence>
<dbReference type="EMBL" id="PKPP01009694">
    <property type="protein sequence ID" value="PWA47686.1"/>
    <property type="molecule type" value="Genomic_DNA"/>
</dbReference>
<gene>
    <name evidence="2" type="ORF">CTI12_AA499070</name>
</gene>
<feature type="compositionally biased region" description="Basic and acidic residues" evidence="1">
    <location>
        <begin position="79"/>
        <end position="88"/>
    </location>
</feature>
<proteinExistence type="predicted"/>
<keyword evidence="3" id="KW-1185">Reference proteome</keyword>
<protein>
    <submittedName>
        <fullName evidence="2">Uncharacterized protein</fullName>
    </submittedName>
</protein>
<evidence type="ECO:0000313" key="2">
    <source>
        <dbReference type="EMBL" id="PWA47686.1"/>
    </source>
</evidence>
<evidence type="ECO:0000313" key="3">
    <source>
        <dbReference type="Proteomes" id="UP000245207"/>
    </source>
</evidence>
<sequence>MAIPRNHTVEEAQNIRRDRQIEVLQEQLDKVLQMLEVGGVGRNRRNGGNGDLSEESSEISRSSSESDASSQRRRRNRKRRDDSRDIKVDPPNFEGSTDPNEFLEWVQTMDRIIMVKGYDEKKALKMAVIKLKKYASLWFENVEHERRLEGKKRIRTWSKLKECMKKSFADV</sequence>
<feature type="region of interest" description="Disordered" evidence="1">
    <location>
        <begin position="35"/>
        <end position="99"/>
    </location>
</feature>
<dbReference type="AlphaFoldDB" id="A0A2U1LFC4"/>
<comment type="caution">
    <text evidence="2">The sequence shown here is derived from an EMBL/GenBank/DDBJ whole genome shotgun (WGS) entry which is preliminary data.</text>
</comment>
<feature type="compositionally biased region" description="Low complexity" evidence="1">
    <location>
        <begin position="59"/>
        <end position="69"/>
    </location>
</feature>
<accession>A0A2U1LFC4</accession>
<name>A0A2U1LFC4_ARTAN</name>
<organism evidence="2 3">
    <name type="scientific">Artemisia annua</name>
    <name type="common">Sweet wormwood</name>
    <dbReference type="NCBI Taxonomy" id="35608"/>
    <lineage>
        <taxon>Eukaryota</taxon>
        <taxon>Viridiplantae</taxon>
        <taxon>Streptophyta</taxon>
        <taxon>Embryophyta</taxon>
        <taxon>Tracheophyta</taxon>
        <taxon>Spermatophyta</taxon>
        <taxon>Magnoliopsida</taxon>
        <taxon>eudicotyledons</taxon>
        <taxon>Gunneridae</taxon>
        <taxon>Pentapetalae</taxon>
        <taxon>asterids</taxon>
        <taxon>campanulids</taxon>
        <taxon>Asterales</taxon>
        <taxon>Asteraceae</taxon>
        <taxon>Asteroideae</taxon>
        <taxon>Anthemideae</taxon>
        <taxon>Artemisiinae</taxon>
        <taxon>Artemisia</taxon>
    </lineage>
</organism>